<sequence>MAIYLVDTPDALQCLLSVLADHPPDQPIYLATTPQSLDPDRPLSLLQIHLTTTEETFIIDVLSLRGATSTTSPHGTSLASILASPTTTKIFFDARYATTVLRRHFGVSLANAVEVQVMQARLARATFGGSERLLPLQRCVMAESAVSKEEKRVFRDVVAERGGWTRTGEGKWVGDIYARPVKEVVLGNAVVDVVYLPGLYEGYDGRMTKELWEEVERGTKERTGVGRDVAMMRSATGNDMATSGNDVEDARVAKEKRGEPTRKVSDADTTLTQSDMSWTTNTEDDVGCEATGSDHGSMIVGLDAADLTLRNAGATTRAQAFQLGLLSASEVDRYRSTTAGAKSADEIQQASEVSSPSEGDVGDNSSVVVGLGSQSGTLEAIRQAPNRSRGFRGRSIEETMGGDEQEQAVGRFDGAGDERPRGSIEQSATLGATLYDRGEEAIVLMHEDGSGSEMEAEVKVPLKKGKGGPGSSIWYCDEDCGFCGQCTASKEYL</sequence>
<dbReference type="InterPro" id="IPR012337">
    <property type="entry name" value="RNaseH-like_sf"/>
</dbReference>
<evidence type="ECO:0000313" key="3">
    <source>
        <dbReference type="EMBL" id="KAF2225423.1"/>
    </source>
</evidence>
<evidence type="ECO:0000259" key="2">
    <source>
        <dbReference type="Pfam" id="PF01612"/>
    </source>
</evidence>
<feature type="compositionally biased region" description="Polar residues" evidence="1">
    <location>
        <begin position="337"/>
        <end position="356"/>
    </location>
</feature>
<proteinExistence type="predicted"/>
<gene>
    <name evidence="3" type="ORF">BDZ85DRAFT_316616</name>
</gene>
<feature type="region of interest" description="Disordered" evidence="1">
    <location>
        <begin position="337"/>
        <end position="363"/>
    </location>
</feature>
<keyword evidence="4" id="KW-1185">Reference proteome</keyword>
<dbReference type="Proteomes" id="UP000799538">
    <property type="component" value="Unassembled WGS sequence"/>
</dbReference>
<organism evidence="3 4">
    <name type="scientific">Elsinoe ampelina</name>
    <dbReference type="NCBI Taxonomy" id="302913"/>
    <lineage>
        <taxon>Eukaryota</taxon>
        <taxon>Fungi</taxon>
        <taxon>Dikarya</taxon>
        <taxon>Ascomycota</taxon>
        <taxon>Pezizomycotina</taxon>
        <taxon>Dothideomycetes</taxon>
        <taxon>Dothideomycetidae</taxon>
        <taxon>Myriangiales</taxon>
        <taxon>Elsinoaceae</taxon>
        <taxon>Elsinoe</taxon>
    </lineage>
</organism>
<feature type="region of interest" description="Disordered" evidence="1">
    <location>
        <begin position="237"/>
        <end position="283"/>
    </location>
</feature>
<dbReference type="GO" id="GO:0006139">
    <property type="term" value="P:nucleobase-containing compound metabolic process"/>
    <property type="evidence" value="ECO:0007669"/>
    <property type="project" value="InterPro"/>
</dbReference>
<dbReference type="Gene3D" id="3.30.420.10">
    <property type="entry name" value="Ribonuclease H-like superfamily/Ribonuclease H"/>
    <property type="match status" value="1"/>
</dbReference>
<evidence type="ECO:0000313" key="4">
    <source>
        <dbReference type="Proteomes" id="UP000799538"/>
    </source>
</evidence>
<protein>
    <recommendedName>
        <fullName evidence="2">3'-5' exonuclease domain-containing protein</fullName>
    </recommendedName>
</protein>
<name>A0A6A6GIZ8_9PEZI</name>
<dbReference type="AlphaFoldDB" id="A0A6A6GIZ8"/>
<dbReference type="OrthoDB" id="26838at2759"/>
<accession>A0A6A6GIZ8</accession>
<dbReference type="PANTHER" id="PTHR43040">
    <property type="entry name" value="RIBONUCLEASE D"/>
    <property type="match status" value="1"/>
</dbReference>
<feature type="compositionally biased region" description="Polar residues" evidence="1">
    <location>
        <begin position="267"/>
        <end position="281"/>
    </location>
</feature>
<reference evidence="4" key="1">
    <citation type="journal article" date="2020" name="Stud. Mycol.">
        <title>101 Dothideomycetes genomes: A test case for predicting lifestyles and emergence of pathogens.</title>
        <authorList>
            <person name="Haridas S."/>
            <person name="Albert R."/>
            <person name="Binder M."/>
            <person name="Bloem J."/>
            <person name="LaButti K."/>
            <person name="Salamov A."/>
            <person name="Andreopoulos B."/>
            <person name="Baker S."/>
            <person name="Barry K."/>
            <person name="Bills G."/>
            <person name="Bluhm B."/>
            <person name="Cannon C."/>
            <person name="Castanera R."/>
            <person name="Culley D."/>
            <person name="Daum C."/>
            <person name="Ezra D."/>
            <person name="Gonzalez J."/>
            <person name="Henrissat B."/>
            <person name="Kuo A."/>
            <person name="Liang C."/>
            <person name="Lipzen A."/>
            <person name="Lutzoni F."/>
            <person name="Magnuson J."/>
            <person name="Mondo S."/>
            <person name="Nolan M."/>
            <person name="Ohm R."/>
            <person name="Pangilinan J."/>
            <person name="Park H.-J."/>
            <person name="Ramirez L."/>
            <person name="Alfaro M."/>
            <person name="Sun H."/>
            <person name="Tritt A."/>
            <person name="Yoshinaga Y."/>
            <person name="Zwiers L.-H."/>
            <person name="Turgeon B."/>
            <person name="Goodwin S."/>
            <person name="Spatafora J."/>
            <person name="Crous P."/>
            <person name="Grigoriev I."/>
        </authorList>
    </citation>
    <scope>NUCLEOTIDE SEQUENCE [LARGE SCALE GENOMIC DNA]</scope>
    <source>
        <strain evidence="4">CECT 20119</strain>
    </source>
</reference>
<evidence type="ECO:0000256" key="1">
    <source>
        <dbReference type="SAM" id="MobiDB-lite"/>
    </source>
</evidence>
<dbReference type="GO" id="GO:0003676">
    <property type="term" value="F:nucleic acid binding"/>
    <property type="evidence" value="ECO:0007669"/>
    <property type="project" value="InterPro"/>
</dbReference>
<dbReference type="Pfam" id="PF01612">
    <property type="entry name" value="DNA_pol_A_exo1"/>
    <property type="match status" value="1"/>
</dbReference>
<dbReference type="EMBL" id="ML992503">
    <property type="protein sequence ID" value="KAF2225423.1"/>
    <property type="molecule type" value="Genomic_DNA"/>
</dbReference>
<dbReference type="SUPFAM" id="SSF53098">
    <property type="entry name" value="Ribonuclease H-like"/>
    <property type="match status" value="1"/>
</dbReference>
<feature type="compositionally biased region" description="Basic and acidic residues" evidence="1">
    <location>
        <begin position="248"/>
        <end position="266"/>
    </location>
</feature>
<dbReference type="InterPro" id="IPR036397">
    <property type="entry name" value="RNaseH_sf"/>
</dbReference>
<dbReference type="PANTHER" id="PTHR43040:SF1">
    <property type="entry name" value="RIBONUCLEASE D"/>
    <property type="match status" value="1"/>
</dbReference>
<dbReference type="GO" id="GO:0008408">
    <property type="term" value="F:3'-5' exonuclease activity"/>
    <property type="evidence" value="ECO:0007669"/>
    <property type="project" value="InterPro"/>
</dbReference>
<feature type="domain" description="3'-5' exonuclease" evidence="2">
    <location>
        <begin position="6"/>
        <end position="121"/>
    </location>
</feature>
<dbReference type="InterPro" id="IPR002562">
    <property type="entry name" value="3'-5'_exonuclease_dom"/>
</dbReference>